<proteinExistence type="inferred from homology"/>
<keyword evidence="3 5" id="KW-1133">Transmembrane helix</keyword>
<feature type="transmembrane region" description="Helical" evidence="5">
    <location>
        <begin position="21"/>
        <end position="42"/>
    </location>
</feature>
<dbReference type="PROSITE" id="PS50928">
    <property type="entry name" value="ABC_TM1"/>
    <property type="match status" value="1"/>
</dbReference>
<dbReference type="EMBL" id="FMUX01000001">
    <property type="protein sequence ID" value="SCX75322.1"/>
    <property type="molecule type" value="Genomic_DNA"/>
</dbReference>
<keyword evidence="4 5" id="KW-0472">Membrane</keyword>
<dbReference type="GO" id="GO:0055085">
    <property type="term" value="P:transmembrane transport"/>
    <property type="evidence" value="ECO:0007669"/>
    <property type="project" value="InterPro"/>
</dbReference>
<reference evidence="7 8" key="1">
    <citation type="submission" date="2016-10" db="EMBL/GenBank/DDBJ databases">
        <authorList>
            <person name="de Groot N.N."/>
        </authorList>
    </citation>
    <scope>NUCLEOTIDE SEQUENCE [LARGE SCALE GENOMIC DNA]</scope>
    <source>
        <strain evidence="7 8">AA1</strain>
    </source>
</reference>
<dbReference type="Gene3D" id="1.10.3720.10">
    <property type="entry name" value="MetI-like"/>
    <property type="match status" value="1"/>
</dbReference>
<feature type="transmembrane region" description="Helical" evidence="5">
    <location>
        <begin position="256"/>
        <end position="279"/>
    </location>
</feature>
<dbReference type="AlphaFoldDB" id="A0A1G5ABR3"/>
<feature type="transmembrane region" description="Helical" evidence="5">
    <location>
        <begin position="146"/>
        <end position="170"/>
    </location>
</feature>
<evidence type="ECO:0000256" key="5">
    <source>
        <dbReference type="RuleBase" id="RU363032"/>
    </source>
</evidence>
<feature type="transmembrane region" description="Helical" evidence="5">
    <location>
        <begin position="309"/>
        <end position="331"/>
    </location>
</feature>
<dbReference type="InterPro" id="IPR000515">
    <property type="entry name" value="MetI-like"/>
</dbReference>
<keyword evidence="8" id="KW-1185">Reference proteome</keyword>
<dbReference type="Proteomes" id="UP000198870">
    <property type="component" value="Unassembled WGS sequence"/>
</dbReference>
<evidence type="ECO:0000256" key="1">
    <source>
        <dbReference type="ARBA" id="ARBA00004651"/>
    </source>
</evidence>
<accession>A0A1G5ABR3</accession>
<dbReference type="GO" id="GO:0042884">
    <property type="term" value="P:microcin transport"/>
    <property type="evidence" value="ECO:0007669"/>
    <property type="project" value="TreeGrafter"/>
</dbReference>
<keyword evidence="2 5" id="KW-0812">Transmembrane</keyword>
<name>A0A1G5ABR3_9BACT</name>
<comment type="subcellular location">
    <subcellularLocation>
        <location evidence="1 5">Cell membrane</location>
        <topology evidence="1 5">Multi-pass membrane protein</topology>
    </subcellularLocation>
</comment>
<dbReference type="Pfam" id="PF00528">
    <property type="entry name" value="BPD_transp_1"/>
    <property type="match status" value="1"/>
</dbReference>
<evidence type="ECO:0000256" key="4">
    <source>
        <dbReference type="ARBA" id="ARBA00023136"/>
    </source>
</evidence>
<dbReference type="GO" id="GO:0005886">
    <property type="term" value="C:plasma membrane"/>
    <property type="evidence" value="ECO:0007669"/>
    <property type="project" value="UniProtKB-SubCell"/>
</dbReference>
<evidence type="ECO:0000256" key="2">
    <source>
        <dbReference type="ARBA" id="ARBA00022692"/>
    </source>
</evidence>
<evidence type="ECO:0000259" key="6">
    <source>
        <dbReference type="PROSITE" id="PS50928"/>
    </source>
</evidence>
<dbReference type="RefSeq" id="WP_217640206.1">
    <property type="nucleotide sequence ID" value="NZ_FMUX01000001.1"/>
</dbReference>
<feature type="transmembrane region" description="Helical" evidence="5">
    <location>
        <begin position="182"/>
        <end position="200"/>
    </location>
</feature>
<organism evidence="7 8">
    <name type="scientific">Desulfoluna spongiiphila</name>
    <dbReference type="NCBI Taxonomy" id="419481"/>
    <lineage>
        <taxon>Bacteria</taxon>
        <taxon>Pseudomonadati</taxon>
        <taxon>Thermodesulfobacteriota</taxon>
        <taxon>Desulfobacteria</taxon>
        <taxon>Desulfobacterales</taxon>
        <taxon>Desulfolunaceae</taxon>
        <taxon>Desulfoluna</taxon>
    </lineage>
</organism>
<dbReference type="SUPFAM" id="SSF161098">
    <property type="entry name" value="MetI-like"/>
    <property type="match status" value="1"/>
</dbReference>
<evidence type="ECO:0000256" key="3">
    <source>
        <dbReference type="ARBA" id="ARBA00022989"/>
    </source>
</evidence>
<sequence>MMALNPLTIRKLKRFRSIKRGYWSFVMLILLMALAVGAELWVNSRALVVSYGGSLYFPTYGDMVPGTAFGQDYGYETNYRKLKSHLEGEGTGWVIMPPIPWNPLETDLKEDDYPPFAPSFKSRHLLGTDTVGRDVLARLVYGFRTAIFFALGLLLVTYGAGIGIGCLMGYLGGRFDLFFQRLIEIWSNVPFLYVVIIIASVMTPGFWTLIILMALFSWMGMTWVMRTMTYREREREYVLAARAMGASRRRIIFHHILPNILAVVVTYAPFSVSGGIVALTSLDYLGFGLPAPTPSWGELLNQGWANMDAWWIAGSVIGAMTLVLTTVTFLGEAVREAFDPKMYTYYE</sequence>
<dbReference type="STRING" id="419481.SAMN05216233_10117"/>
<comment type="similarity">
    <text evidence="5">Belongs to the binding-protein-dependent transport system permease family.</text>
</comment>
<evidence type="ECO:0000313" key="8">
    <source>
        <dbReference type="Proteomes" id="UP000198870"/>
    </source>
</evidence>
<dbReference type="PANTHER" id="PTHR30325">
    <property type="entry name" value="MEMBRANE COMPONENT OF ABC TRANSPORTER"/>
    <property type="match status" value="1"/>
</dbReference>
<feature type="domain" description="ABC transmembrane type-1" evidence="6">
    <location>
        <begin position="143"/>
        <end position="335"/>
    </location>
</feature>
<keyword evidence="5" id="KW-0813">Transport</keyword>
<protein>
    <submittedName>
        <fullName evidence="7">Microcin C transport system permease protein</fullName>
    </submittedName>
</protein>
<dbReference type="PANTHER" id="PTHR30325:SF0">
    <property type="entry name" value="INNER MEMBRANE ABC TRANSPORTER PERMEASE PROTEIN YEJE"/>
    <property type="match status" value="1"/>
</dbReference>
<gene>
    <name evidence="7" type="ORF">SAMN05216233_10117</name>
</gene>
<dbReference type="InterPro" id="IPR035906">
    <property type="entry name" value="MetI-like_sf"/>
</dbReference>
<feature type="transmembrane region" description="Helical" evidence="5">
    <location>
        <begin position="206"/>
        <end position="225"/>
    </location>
</feature>
<evidence type="ECO:0000313" key="7">
    <source>
        <dbReference type="EMBL" id="SCX75322.1"/>
    </source>
</evidence>
<dbReference type="CDD" id="cd06261">
    <property type="entry name" value="TM_PBP2"/>
    <property type="match status" value="1"/>
</dbReference>